<feature type="transmembrane region" description="Helical" evidence="2">
    <location>
        <begin position="133"/>
        <end position="153"/>
    </location>
</feature>
<proteinExistence type="predicted"/>
<sequence length="410" mass="45860">MRNLYQRYLAWEARWYAPIRDPAVDAGLPEWYLRYTRDMSPVERRQWLDFYARWYGWRAAALFLLPLPLGMLLGALAHTLFTPSWGMASSIYLGVAIIWGLSWMVLGAWFGYRYESRQTVRRGRGWLGRLSMGRSLAAGLACGALLASAFAVYERGLEPWLLHFRERAPLLLAALGIGFLLLWLPHYVISRYRQREHDELLRQAQADAERERLARQLSEARLRLLEAQIEPHFLFNTLGAVQQLAEQGAPRAATLTAHLIQFLRGSLAQMRAETVTLGEDFQLIEAYLQVMQVRLAARLQFSLQLPADLAQQRVPAMMLLTLVENAIKHGIEPALRGGSVQVSVATSAGQLCIDVADSGQGLGESLGASGVGLQNIRERLRLAFGEAAELHLFNNDSGGATARLQLPAAV</sequence>
<dbReference type="GO" id="GO:0016020">
    <property type="term" value="C:membrane"/>
    <property type="evidence" value="ECO:0007669"/>
    <property type="project" value="InterPro"/>
</dbReference>
<dbReference type="InterPro" id="IPR003594">
    <property type="entry name" value="HATPase_dom"/>
</dbReference>
<dbReference type="STRING" id="1121279.SAMN02745887_03149"/>
<name>A0A1K2HQ80_9NEIS</name>
<keyword evidence="4" id="KW-0418">Kinase</keyword>
<dbReference type="GO" id="GO:0000155">
    <property type="term" value="F:phosphorelay sensor kinase activity"/>
    <property type="evidence" value="ECO:0007669"/>
    <property type="project" value="InterPro"/>
</dbReference>
<keyword evidence="1" id="KW-0175">Coiled coil</keyword>
<evidence type="ECO:0000313" key="4">
    <source>
        <dbReference type="EMBL" id="SFZ78721.1"/>
    </source>
</evidence>
<dbReference type="Proteomes" id="UP000186513">
    <property type="component" value="Unassembled WGS sequence"/>
</dbReference>
<keyword evidence="2" id="KW-0812">Transmembrane</keyword>
<evidence type="ECO:0000259" key="3">
    <source>
        <dbReference type="PROSITE" id="PS50109"/>
    </source>
</evidence>
<dbReference type="PANTHER" id="PTHR34220:SF9">
    <property type="entry name" value="SIGNAL TRANSDUCTION HISTIDINE KINASE INTERNAL REGION DOMAIN-CONTAINING PROTEIN"/>
    <property type="match status" value="1"/>
</dbReference>
<accession>A0A1K2HQ80</accession>
<dbReference type="EMBL" id="FPKR01000013">
    <property type="protein sequence ID" value="SFZ78721.1"/>
    <property type="molecule type" value="Genomic_DNA"/>
</dbReference>
<evidence type="ECO:0000256" key="2">
    <source>
        <dbReference type="SAM" id="Phobius"/>
    </source>
</evidence>
<dbReference type="SMART" id="SM00387">
    <property type="entry name" value="HATPase_c"/>
    <property type="match status" value="1"/>
</dbReference>
<dbReference type="InterPro" id="IPR010559">
    <property type="entry name" value="Sig_transdc_His_kin_internal"/>
</dbReference>
<dbReference type="Pfam" id="PF02518">
    <property type="entry name" value="HATPase_c"/>
    <property type="match status" value="1"/>
</dbReference>
<dbReference type="PANTHER" id="PTHR34220">
    <property type="entry name" value="SENSOR HISTIDINE KINASE YPDA"/>
    <property type="match status" value="1"/>
</dbReference>
<feature type="transmembrane region" description="Helical" evidence="2">
    <location>
        <begin position="89"/>
        <end position="112"/>
    </location>
</feature>
<keyword evidence="2" id="KW-0472">Membrane</keyword>
<keyword evidence="4" id="KW-0808">Transferase</keyword>
<dbReference type="RefSeq" id="WP_072429638.1">
    <property type="nucleotide sequence ID" value="NZ_FPKR01000013.1"/>
</dbReference>
<organism evidence="4 5">
    <name type="scientific">Chitinimonas taiwanensis DSM 18899</name>
    <dbReference type="NCBI Taxonomy" id="1121279"/>
    <lineage>
        <taxon>Bacteria</taxon>
        <taxon>Pseudomonadati</taxon>
        <taxon>Pseudomonadota</taxon>
        <taxon>Betaproteobacteria</taxon>
        <taxon>Neisseriales</taxon>
        <taxon>Chitinibacteraceae</taxon>
        <taxon>Chitinimonas</taxon>
    </lineage>
</organism>
<dbReference type="InterPro" id="IPR050640">
    <property type="entry name" value="Bact_2-comp_sensor_kinase"/>
</dbReference>
<dbReference type="AlphaFoldDB" id="A0A1K2HQ80"/>
<dbReference type="InterPro" id="IPR005467">
    <property type="entry name" value="His_kinase_dom"/>
</dbReference>
<dbReference type="OrthoDB" id="2514702at2"/>
<feature type="domain" description="Histidine kinase" evidence="3">
    <location>
        <begin position="318"/>
        <end position="410"/>
    </location>
</feature>
<evidence type="ECO:0000256" key="1">
    <source>
        <dbReference type="SAM" id="Coils"/>
    </source>
</evidence>
<feature type="transmembrane region" description="Helical" evidence="2">
    <location>
        <begin position="55"/>
        <end position="77"/>
    </location>
</feature>
<feature type="coiled-coil region" evidence="1">
    <location>
        <begin position="203"/>
        <end position="230"/>
    </location>
</feature>
<gene>
    <name evidence="4" type="ORF">SAMN02745887_03149</name>
</gene>
<evidence type="ECO:0000313" key="5">
    <source>
        <dbReference type="Proteomes" id="UP000186513"/>
    </source>
</evidence>
<keyword evidence="5" id="KW-1185">Reference proteome</keyword>
<dbReference type="PROSITE" id="PS50109">
    <property type="entry name" value="HIS_KIN"/>
    <property type="match status" value="1"/>
</dbReference>
<reference evidence="4 5" key="1">
    <citation type="submission" date="2016-11" db="EMBL/GenBank/DDBJ databases">
        <authorList>
            <person name="Jaros S."/>
            <person name="Januszkiewicz K."/>
            <person name="Wedrychowicz H."/>
        </authorList>
    </citation>
    <scope>NUCLEOTIDE SEQUENCE [LARGE SCALE GENOMIC DNA]</scope>
    <source>
        <strain evidence="4 5">DSM 18899</strain>
    </source>
</reference>
<dbReference type="InterPro" id="IPR036890">
    <property type="entry name" value="HATPase_C_sf"/>
</dbReference>
<protein>
    <submittedName>
        <fullName evidence="4">Histidine kinase</fullName>
    </submittedName>
</protein>
<dbReference type="Gene3D" id="3.30.565.10">
    <property type="entry name" value="Histidine kinase-like ATPase, C-terminal domain"/>
    <property type="match status" value="1"/>
</dbReference>
<dbReference type="SUPFAM" id="SSF55874">
    <property type="entry name" value="ATPase domain of HSP90 chaperone/DNA topoisomerase II/histidine kinase"/>
    <property type="match status" value="1"/>
</dbReference>
<dbReference type="Pfam" id="PF06580">
    <property type="entry name" value="His_kinase"/>
    <property type="match status" value="1"/>
</dbReference>
<feature type="transmembrane region" description="Helical" evidence="2">
    <location>
        <begin position="168"/>
        <end position="189"/>
    </location>
</feature>
<keyword evidence="2" id="KW-1133">Transmembrane helix</keyword>